<evidence type="ECO:0000256" key="2">
    <source>
        <dbReference type="ARBA" id="ARBA00022490"/>
    </source>
</evidence>
<dbReference type="PANTHER" id="PTHR36438">
    <property type="entry name" value="IRON-SULFUR CLUSTER REPAIR PROTEIN YTFE"/>
    <property type="match status" value="1"/>
</dbReference>
<evidence type="ECO:0000313" key="7">
    <source>
        <dbReference type="Proteomes" id="UP000321595"/>
    </source>
</evidence>
<keyword evidence="4" id="KW-0408">Iron</keyword>
<evidence type="ECO:0000256" key="4">
    <source>
        <dbReference type="ARBA" id="ARBA00023004"/>
    </source>
</evidence>
<dbReference type="EMBL" id="CP042467">
    <property type="protein sequence ID" value="QED26786.1"/>
    <property type="molecule type" value="Genomic_DNA"/>
</dbReference>
<organism evidence="6 7">
    <name type="scientific">Microvenator marinus</name>
    <dbReference type="NCBI Taxonomy" id="2600177"/>
    <lineage>
        <taxon>Bacteria</taxon>
        <taxon>Deltaproteobacteria</taxon>
        <taxon>Bradymonadales</taxon>
        <taxon>Microvenatoraceae</taxon>
        <taxon>Microvenator</taxon>
    </lineage>
</organism>
<dbReference type="KEGG" id="bbae:FRD01_05920"/>
<dbReference type="Gene3D" id="1.20.120.520">
    <property type="entry name" value="nmb1532 protein domain like"/>
    <property type="match status" value="1"/>
</dbReference>
<dbReference type="Pfam" id="PF01814">
    <property type="entry name" value="Hemerythrin"/>
    <property type="match status" value="1"/>
</dbReference>
<proteinExistence type="predicted"/>
<dbReference type="PANTHER" id="PTHR36438:SF1">
    <property type="entry name" value="IRON-SULFUR CLUSTER REPAIR PROTEIN YTFE"/>
    <property type="match status" value="1"/>
</dbReference>
<dbReference type="Pfam" id="PF04405">
    <property type="entry name" value="ScdA_N"/>
    <property type="match status" value="1"/>
</dbReference>
<dbReference type="OrthoDB" id="9797132at2"/>
<dbReference type="NCBIfam" id="TIGR03652">
    <property type="entry name" value="FeS_repair_RIC"/>
    <property type="match status" value="1"/>
</dbReference>
<sequence>MLSKRATVNEIAAEYPVSTRIFQRHKINFCCGGSVPLAEACANKGIEVQTVVAEIEREIELASPEELETWLNRPTGELIEHILTKYHRPLDDALPHLEFLATKVARVHGELDPTLLDLAYNVVQLKEELESHFIKEEQVLFPAILAGEAEKLACPIAVMLRDHEDAERHLEAIRELTHDYQKPPHACGSWRALWDGLYELERSLQEHIHLENTVLFPRVGPPA</sequence>
<evidence type="ECO:0000256" key="3">
    <source>
        <dbReference type="ARBA" id="ARBA00022723"/>
    </source>
</evidence>
<dbReference type="InterPro" id="IPR019903">
    <property type="entry name" value="RIC_family"/>
</dbReference>
<reference evidence="6 7" key="1">
    <citation type="submission" date="2019-08" db="EMBL/GenBank/DDBJ databases">
        <authorList>
            <person name="Liang Q."/>
        </authorList>
    </citation>
    <scope>NUCLEOTIDE SEQUENCE [LARGE SCALE GENOMIC DNA]</scope>
    <source>
        <strain evidence="6 7">V1718</strain>
    </source>
</reference>
<dbReference type="InterPro" id="IPR038062">
    <property type="entry name" value="ScdA-like_N_sf"/>
</dbReference>
<dbReference type="GO" id="GO:0046872">
    <property type="term" value="F:metal ion binding"/>
    <property type="evidence" value="ECO:0007669"/>
    <property type="project" value="UniProtKB-KW"/>
</dbReference>
<dbReference type="RefSeq" id="WP_146958471.1">
    <property type="nucleotide sequence ID" value="NZ_CP042467.1"/>
</dbReference>
<evidence type="ECO:0000259" key="5">
    <source>
        <dbReference type="Pfam" id="PF01814"/>
    </source>
</evidence>
<gene>
    <name evidence="6" type="primary">ric</name>
    <name evidence="6" type="ORF">FRD01_05920</name>
</gene>
<dbReference type="Proteomes" id="UP000321595">
    <property type="component" value="Chromosome"/>
</dbReference>
<protein>
    <submittedName>
        <fullName evidence="6">Iron-sulfur cluster repair di-iron protein</fullName>
    </submittedName>
</protein>
<keyword evidence="3" id="KW-0479">Metal-binding</keyword>
<dbReference type="GO" id="GO:0005737">
    <property type="term" value="C:cytoplasm"/>
    <property type="evidence" value="ECO:0007669"/>
    <property type="project" value="UniProtKB-SubCell"/>
</dbReference>
<keyword evidence="7" id="KW-1185">Reference proteome</keyword>
<dbReference type="AlphaFoldDB" id="A0A5B8XT20"/>
<evidence type="ECO:0000313" key="6">
    <source>
        <dbReference type="EMBL" id="QED26786.1"/>
    </source>
</evidence>
<dbReference type="InterPro" id="IPR012312">
    <property type="entry name" value="Hemerythrin-like"/>
</dbReference>
<dbReference type="Gene3D" id="1.10.3910.10">
    <property type="entry name" value="SP0561-like"/>
    <property type="match status" value="1"/>
</dbReference>
<name>A0A5B8XT20_9DELT</name>
<keyword evidence="2" id="KW-0963">Cytoplasm</keyword>
<evidence type="ECO:0000256" key="1">
    <source>
        <dbReference type="ARBA" id="ARBA00004496"/>
    </source>
</evidence>
<comment type="subcellular location">
    <subcellularLocation>
        <location evidence="1">Cytoplasm</location>
    </subcellularLocation>
</comment>
<accession>A0A5B8XT20</accession>
<feature type="domain" description="Hemerythrin-like" evidence="5">
    <location>
        <begin position="80"/>
        <end position="218"/>
    </location>
</feature>